<accession>A0A1G7D1X0</accession>
<evidence type="ECO:0000256" key="3">
    <source>
        <dbReference type="ARBA" id="ARBA00022553"/>
    </source>
</evidence>
<dbReference type="PROSITE" id="PS50109">
    <property type="entry name" value="HIS_KIN"/>
    <property type="match status" value="1"/>
</dbReference>
<dbReference type="InterPro" id="IPR001610">
    <property type="entry name" value="PAC"/>
</dbReference>
<dbReference type="STRING" id="227084.SAMN05421855_101676"/>
<keyword evidence="5" id="KW-0418">Kinase</keyword>
<proteinExistence type="predicted"/>
<evidence type="ECO:0000313" key="9">
    <source>
        <dbReference type="Proteomes" id="UP000199321"/>
    </source>
</evidence>
<evidence type="ECO:0000256" key="2">
    <source>
        <dbReference type="ARBA" id="ARBA00012438"/>
    </source>
</evidence>
<dbReference type="SUPFAM" id="SSF55874">
    <property type="entry name" value="ATPase domain of HSP90 chaperone/DNA topoisomerase II/histidine kinase"/>
    <property type="match status" value="1"/>
</dbReference>
<evidence type="ECO:0000313" key="8">
    <source>
        <dbReference type="EMBL" id="SDE44916.1"/>
    </source>
</evidence>
<dbReference type="InterPro" id="IPR035965">
    <property type="entry name" value="PAS-like_dom_sf"/>
</dbReference>
<dbReference type="InterPro" id="IPR036890">
    <property type="entry name" value="HATPase_C_sf"/>
</dbReference>
<comment type="catalytic activity">
    <reaction evidence="1">
        <text>ATP + protein L-histidine = ADP + protein N-phospho-L-histidine.</text>
        <dbReference type="EC" id="2.7.13.3"/>
    </reaction>
</comment>
<keyword evidence="4" id="KW-0808">Transferase</keyword>
<gene>
    <name evidence="8" type="ORF">SAMN05421855_101676</name>
</gene>
<dbReference type="GO" id="GO:0004673">
    <property type="term" value="F:protein histidine kinase activity"/>
    <property type="evidence" value="ECO:0007669"/>
    <property type="project" value="UniProtKB-EC"/>
</dbReference>
<evidence type="ECO:0000256" key="4">
    <source>
        <dbReference type="ARBA" id="ARBA00022679"/>
    </source>
</evidence>
<dbReference type="RefSeq" id="WP_093140496.1">
    <property type="nucleotide sequence ID" value="NZ_BMWO01000001.1"/>
</dbReference>
<keyword evidence="3" id="KW-0597">Phosphoprotein</keyword>
<evidence type="ECO:0000256" key="5">
    <source>
        <dbReference type="ARBA" id="ARBA00022777"/>
    </source>
</evidence>
<dbReference type="EC" id="2.7.13.3" evidence="2"/>
<reference evidence="8 9" key="1">
    <citation type="submission" date="2016-10" db="EMBL/GenBank/DDBJ databases">
        <authorList>
            <person name="de Groot N.N."/>
        </authorList>
    </citation>
    <scope>NUCLEOTIDE SEQUENCE [LARGE SCALE GENOMIC DNA]</scope>
    <source>
        <strain evidence="8 9">DSM 16195</strain>
    </source>
</reference>
<dbReference type="InterPro" id="IPR005467">
    <property type="entry name" value="His_kinase_dom"/>
</dbReference>
<dbReference type="CDD" id="cd00130">
    <property type="entry name" value="PAS"/>
    <property type="match status" value="1"/>
</dbReference>
<evidence type="ECO:0000256" key="1">
    <source>
        <dbReference type="ARBA" id="ARBA00000085"/>
    </source>
</evidence>
<evidence type="ECO:0000259" key="7">
    <source>
        <dbReference type="PROSITE" id="PS50113"/>
    </source>
</evidence>
<dbReference type="PANTHER" id="PTHR43304:SF1">
    <property type="entry name" value="PAC DOMAIN-CONTAINING PROTEIN"/>
    <property type="match status" value="1"/>
</dbReference>
<keyword evidence="9" id="KW-1185">Reference proteome</keyword>
<dbReference type="InterPro" id="IPR004358">
    <property type="entry name" value="Sig_transdc_His_kin-like_C"/>
</dbReference>
<dbReference type="Gene3D" id="3.30.565.10">
    <property type="entry name" value="Histidine kinase-like ATPase, C-terminal domain"/>
    <property type="match status" value="1"/>
</dbReference>
<dbReference type="SMART" id="SM00387">
    <property type="entry name" value="HATPase_c"/>
    <property type="match status" value="1"/>
</dbReference>
<dbReference type="InterPro" id="IPR013655">
    <property type="entry name" value="PAS_fold_3"/>
</dbReference>
<dbReference type="AlphaFoldDB" id="A0A1G7D1X0"/>
<dbReference type="Proteomes" id="UP000199321">
    <property type="component" value="Unassembled WGS sequence"/>
</dbReference>
<dbReference type="SUPFAM" id="SSF55785">
    <property type="entry name" value="PYP-like sensor domain (PAS domain)"/>
    <property type="match status" value="1"/>
</dbReference>
<feature type="domain" description="PAC" evidence="7">
    <location>
        <begin position="79"/>
        <end position="131"/>
    </location>
</feature>
<dbReference type="PROSITE" id="PS50113">
    <property type="entry name" value="PAC"/>
    <property type="match status" value="1"/>
</dbReference>
<dbReference type="InterPro" id="IPR000700">
    <property type="entry name" value="PAS-assoc_C"/>
</dbReference>
<dbReference type="Pfam" id="PF02518">
    <property type="entry name" value="HATPase_c"/>
    <property type="match status" value="1"/>
</dbReference>
<evidence type="ECO:0000259" key="6">
    <source>
        <dbReference type="PROSITE" id="PS50109"/>
    </source>
</evidence>
<protein>
    <recommendedName>
        <fullName evidence="2">histidine kinase</fullName>
        <ecNumber evidence="2">2.7.13.3</ecNumber>
    </recommendedName>
</protein>
<dbReference type="Gene3D" id="3.30.450.20">
    <property type="entry name" value="PAS domain"/>
    <property type="match status" value="1"/>
</dbReference>
<name>A0A1G7D1X0_9FLAO</name>
<dbReference type="Pfam" id="PF08447">
    <property type="entry name" value="PAS_3"/>
    <property type="match status" value="1"/>
</dbReference>
<dbReference type="OrthoDB" id="5522855at2"/>
<dbReference type="PANTHER" id="PTHR43304">
    <property type="entry name" value="PHYTOCHROME-LIKE PROTEIN CPH1"/>
    <property type="match status" value="1"/>
</dbReference>
<feature type="domain" description="Histidine kinase" evidence="6">
    <location>
        <begin position="149"/>
        <end position="359"/>
    </location>
</feature>
<dbReference type="PRINTS" id="PR00344">
    <property type="entry name" value="BCTRLSENSOR"/>
</dbReference>
<sequence>MNSNFNNFYYKEVAKLTGAGSWSVNFKDKTSMLDPLARRILNTPEDFKPTPKNAMGFYALDEIVRAQNFFNDCMKGIPFNTTIKMLTYDKKEFWVKAAGQPLFDEQNNIVGVRGVFQDVNVEKMKELSLEKSLEIIASQNARLFNFAHIVSHNLRSHSSNLQLTVELFNSLHNSEEEEKELKDNLVSISESLNKTISHLNEIVSTQSQADDDKSDVVFEDVLKTVKKSIQCTLNKSKATIISDFSGVPMIPYIPAYMQSILLNFISNSIKYKHPDRDPIIEIKTFSEENKNYLTVKDNGIGINLQKYKNKLFNMYQTFHRNEDAVGIGLYITKNQVEALQGTITVESVVDQGSIFKVKF</sequence>
<dbReference type="SMART" id="SM00086">
    <property type="entry name" value="PAC"/>
    <property type="match status" value="1"/>
</dbReference>
<dbReference type="InterPro" id="IPR003594">
    <property type="entry name" value="HATPase_dom"/>
</dbReference>
<dbReference type="InterPro" id="IPR052162">
    <property type="entry name" value="Sensor_kinase/Photoreceptor"/>
</dbReference>
<dbReference type="InterPro" id="IPR000014">
    <property type="entry name" value="PAS"/>
</dbReference>
<organism evidence="8 9">
    <name type="scientific">Ulvibacter litoralis</name>
    <dbReference type="NCBI Taxonomy" id="227084"/>
    <lineage>
        <taxon>Bacteria</taxon>
        <taxon>Pseudomonadati</taxon>
        <taxon>Bacteroidota</taxon>
        <taxon>Flavobacteriia</taxon>
        <taxon>Flavobacteriales</taxon>
        <taxon>Flavobacteriaceae</taxon>
        <taxon>Ulvibacter</taxon>
    </lineage>
</organism>
<dbReference type="EMBL" id="FNBA01000001">
    <property type="protein sequence ID" value="SDE44916.1"/>
    <property type="molecule type" value="Genomic_DNA"/>
</dbReference>